<reference evidence="1 2" key="1">
    <citation type="submission" date="2020-08" db="EMBL/GenBank/DDBJ databases">
        <title>Sphingomonas sp. sand1-3 16S ribosomal RNA gene Genome sequencing and assembly.</title>
        <authorList>
            <person name="Kang M."/>
        </authorList>
    </citation>
    <scope>NUCLEOTIDE SEQUENCE [LARGE SCALE GENOMIC DNA]</scope>
    <source>
        <strain evidence="2">sand1-3</strain>
    </source>
</reference>
<evidence type="ECO:0000313" key="1">
    <source>
        <dbReference type="EMBL" id="QNM83401.1"/>
    </source>
</evidence>
<gene>
    <name evidence="1" type="ORF">H8M03_03405</name>
</gene>
<sequence length="46" mass="4913">MNNNYTGARRIWKKPMIRTIAAGSAEAIAKTVVSDGGSNNNGKNFS</sequence>
<dbReference type="RefSeq" id="WP_187480356.1">
    <property type="nucleotide sequence ID" value="NZ_CP060697.1"/>
</dbReference>
<dbReference type="AlphaFoldDB" id="A0A7G9L452"/>
<proteinExistence type="predicted"/>
<keyword evidence="2" id="KW-1185">Reference proteome</keyword>
<dbReference type="KEGG" id="ssau:H8M03_03405"/>
<organism evidence="1 2">
    <name type="scientific">Sphingomonas sabuli</name>
    <dbReference type="NCBI Taxonomy" id="2764186"/>
    <lineage>
        <taxon>Bacteria</taxon>
        <taxon>Pseudomonadati</taxon>
        <taxon>Pseudomonadota</taxon>
        <taxon>Alphaproteobacteria</taxon>
        <taxon>Sphingomonadales</taxon>
        <taxon>Sphingomonadaceae</taxon>
        <taxon>Sphingomonas</taxon>
    </lineage>
</organism>
<protein>
    <submittedName>
        <fullName evidence="1">Uncharacterized protein</fullName>
    </submittedName>
</protein>
<evidence type="ECO:0000313" key="2">
    <source>
        <dbReference type="Proteomes" id="UP000515861"/>
    </source>
</evidence>
<dbReference type="Proteomes" id="UP000515861">
    <property type="component" value="Chromosome"/>
</dbReference>
<name>A0A7G9L452_9SPHN</name>
<accession>A0A7G9L452</accession>
<dbReference type="EMBL" id="CP060697">
    <property type="protein sequence ID" value="QNM83401.1"/>
    <property type="molecule type" value="Genomic_DNA"/>
</dbReference>